<keyword evidence="2" id="KW-1185">Reference proteome</keyword>
<organism evidence="1 2">
    <name type="scientific">Bauhinia variegata</name>
    <name type="common">Purple orchid tree</name>
    <name type="synonym">Phanera variegata</name>
    <dbReference type="NCBI Taxonomy" id="167791"/>
    <lineage>
        <taxon>Eukaryota</taxon>
        <taxon>Viridiplantae</taxon>
        <taxon>Streptophyta</taxon>
        <taxon>Embryophyta</taxon>
        <taxon>Tracheophyta</taxon>
        <taxon>Spermatophyta</taxon>
        <taxon>Magnoliopsida</taxon>
        <taxon>eudicotyledons</taxon>
        <taxon>Gunneridae</taxon>
        <taxon>Pentapetalae</taxon>
        <taxon>rosids</taxon>
        <taxon>fabids</taxon>
        <taxon>Fabales</taxon>
        <taxon>Fabaceae</taxon>
        <taxon>Cercidoideae</taxon>
        <taxon>Cercideae</taxon>
        <taxon>Bauhiniinae</taxon>
        <taxon>Bauhinia</taxon>
    </lineage>
</organism>
<dbReference type="EMBL" id="CM039439">
    <property type="protein sequence ID" value="KAI4296971.1"/>
    <property type="molecule type" value="Genomic_DNA"/>
</dbReference>
<protein>
    <submittedName>
        <fullName evidence="1">Uncharacterized protein</fullName>
    </submittedName>
</protein>
<proteinExistence type="predicted"/>
<evidence type="ECO:0000313" key="1">
    <source>
        <dbReference type="EMBL" id="KAI4296971.1"/>
    </source>
</evidence>
<gene>
    <name evidence="1" type="ORF">L6164_036884</name>
</gene>
<dbReference type="Proteomes" id="UP000828941">
    <property type="component" value="Chromosome 14"/>
</dbReference>
<accession>A0ACB9KII5</accession>
<reference evidence="1 2" key="1">
    <citation type="journal article" date="2022" name="DNA Res.">
        <title>Chromosomal-level genome assembly of the orchid tree Bauhinia variegata (Leguminosae; Cercidoideae) supports the allotetraploid origin hypothesis of Bauhinia.</title>
        <authorList>
            <person name="Zhong Y."/>
            <person name="Chen Y."/>
            <person name="Zheng D."/>
            <person name="Pang J."/>
            <person name="Liu Y."/>
            <person name="Luo S."/>
            <person name="Meng S."/>
            <person name="Qian L."/>
            <person name="Wei D."/>
            <person name="Dai S."/>
            <person name="Zhou R."/>
        </authorList>
    </citation>
    <scope>NUCLEOTIDE SEQUENCE [LARGE SCALE GENOMIC DNA]</scope>
    <source>
        <strain evidence="1">BV-YZ2020</strain>
    </source>
</reference>
<comment type="caution">
    <text evidence="1">The sequence shown here is derived from an EMBL/GenBank/DDBJ whole genome shotgun (WGS) entry which is preliminary data.</text>
</comment>
<name>A0ACB9KII5_BAUVA</name>
<evidence type="ECO:0000313" key="2">
    <source>
        <dbReference type="Proteomes" id="UP000828941"/>
    </source>
</evidence>
<sequence>MSTMELILAGGDWLLAGYDTCTYPYEVAGLKVGKDKERQKPVAGGAMKRGTSLVDIFVAMATYVIMKGPPGSGKSIQCSKFAAEFGFSHLSVGDLHQAEIQSASQHGYSPISHHIASRFSPFP</sequence>